<reference evidence="1 2" key="1">
    <citation type="submission" date="2014-07" db="EMBL/GenBank/DDBJ databases">
        <title>Methanogenic archaea and the global carbon cycle.</title>
        <authorList>
            <person name="Henriksen J.R."/>
            <person name="Luke J."/>
            <person name="Reinhart S."/>
            <person name="Benedict M.N."/>
            <person name="Youngblut N.D."/>
            <person name="Metcalf M.E."/>
            <person name="Whitaker R.J."/>
            <person name="Metcalf W.W."/>
        </authorList>
    </citation>
    <scope>NUCLEOTIDE SEQUENCE [LARGE SCALE GENOMIC DNA]</scope>
    <source>
        <strain evidence="1 2">MM1</strain>
    </source>
</reference>
<dbReference type="EMBL" id="CP009518">
    <property type="protein sequence ID" value="AKB84121.1"/>
    <property type="molecule type" value="Genomic_DNA"/>
</dbReference>
<keyword evidence="2" id="KW-1185">Reference proteome</keyword>
<accession>A0A0E3SNJ8</accession>
<dbReference type="InterPro" id="IPR043504">
    <property type="entry name" value="Peptidase_S1_PA_chymotrypsin"/>
</dbReference>
<dbReference type="Proteomes" id="UP000033048">
    <property type="component" value="Chromosome"/>
</dbReference>
<dbReference type="InterPro" id="IPR009003">
    <property type="entry name" value="Peptidase_S1_PA"/>
</dbReference>
<gene>
    <name evidence="1" type="ORF">MCMEM_0068</name>
</gene>
<evidence type="ECO:0000313" key="1">
    <source>
        <dbReference type="EMBL" id="AKB84121.1"/>
    </source>
</evidence>
<evidence type="ECO:0000313" key="2">
    <source>
        <dbReference type="Proteomes" id="UP000033048"/>
    </source>
</evidence>
<proteinExistence type="predicted"/>
<dbReference type="Gene3D" id="2.40.10.10">
    <property type="entry name" value="Trypsin-like serine proteases"/>
    <property type="match status" value="2"/>
</dbReference>
<dbReference type="GeneID" id="24892537"/>
<dbReference type="SUPFAM" id="SSF50494">
    <property type="entry name" value="Trypsin-like serine proteases"/>
    <property type="match status" value="1"/>
</dbReference>
<dbReference type="AlphaFoldDB" id="A0A0E3SNJ8"/>
<dbReference type="HOGENOM" id="CLU_064439_0_0_2"/>
<protein>
    <submittedName>
        <fullName evidence="1">Uncharacterized protein</fullName>
    </submittedName>
</protein>
<dbReference type="STRING" id="1434104.MCMEM_0068"/>
<dbReference type="KEGG" id="mmet:MCMEM_0068"/>
<dbReference type="OrthoDB" id="133247at2157"/>
<organism evidence="1 2">
    <name type="scientific">Methanococcoides methylutens MM1</name>
    <dbReference type="NCBI Taxonomy" id="1434104"/>
    <lineage>
        <taxon>Archaea</taxon>
        <taxon>Methanobacteriati</taxon>
        <taxon>Methanobacteriota</taxon>
        <taxon>Stenosarchaea group</taxon>
        <taxon>Methanomicrobia</taxon>
        <taxon>Methanosarcinales</taxon>
        <taxon>Methanosarcinaceae</taxon>
        <taxon>Methanococcoides</taxon>
    </lineage>
</organism>
<sequence>MKTKLKFGISVLLVAALLIGVAFIGSANSENALSESKDNNLTDELENSQVECIDIPNFGPETFENVKGKYKVLDTKGKIPRYSTQAERKEWLGTLHTTMTDMKVDIDPYLYPKGPVIYYGWDINGYLEVILFENQTLSKSQINDIYDVINRKAKQNGTSEIPVIFIADGFIQDTKDYDDSFNPFVGGIQIQAVKSGSTYAASLGFPVKKSNGNEGFVTAKHFADTVGLEIYQPTTNGNLVGTVTELAGHNADAAFIDVEDDSKVVPKIFLGSGGEAYVRGYKSQAPTQDWVGWRVYKTGQTTGVTGGNIAGIGVTLDSDGYKYYNQVKATYTSLPGDSGSPVYILDGGCKIVGITRSKSPDGTISYFSPLSGVINDLNVIPLTY</sequence>
<dbReference type="RefSeq" id="WP_048204370.1">
    <property type="nucleotide sequence ID" value="NZ_CP009518.1"/>
</dbReference>
<name>A0A0E3SNJ8_METMT</name>